<dbReference type="KEGG" id="dalk:DSCA_24030"/>
<dbReference type="PROSITE" id="PS51379">
    <property type="entry name" value="4FE4S_FER_2"/>
    <property type="match status" value="1"/>
</dbReference>
<dbReference type="PANTHER" id="PTHR32479">
    <property type="entry name" value="GLYCOLATE OXIDASE IRON-SULFUR SUBUNIT"/>
    <property type="match status" value="1"/>
</dbReference>
<dbReference type="Gene3D" id="1.10.1060.10">
    <property type="entry name" value="Alpha-helical ferredoxin"/>
    <property type="match status" value="1"/>
</dbReference>
<dbReference type="InterPro" id="IPR017900">
    <property type="entry name" value="4Fe4S_Fe_S_CS"/>
</dbReference>
<dbReference type="Proteomes" id="UP000427906">
    <property type="component" value="Chromosome"/>
</dbReference>
<gene>
    <name evidence="5" type="ORF">DSCA_24030</name>
</gene>
<keyword evidence="3" id="KW-0411">Iron-sulfur</keyword>
<evidence type="ECO:0000256" key="3">
    <source>
        <dbReference type="ARBA" id="ARBA00023014"/>
    </source>
</evidence>
<sequence>MNRDDREQELLLQELAKCRSCRFCVDVCPTYQAFGGVESFSSYGRMQIVKHLLNGVLELDDALTYCLYSCLQCRRCEVVCKSKGQNLDICELIQRGRRLLSDRLVQGGKHAKL</sequence>
<dbReference type="SUPFAM" id="SSF46548">
    <property type="entry name" value="alpha-helical ferredoxin"/>
    <property type="match status" value="1"/>
</dbReference>
<keyword evidence="1" id="KW-0479">Metal-binding</keyword>
<dbReference type="GO" id="GO:0046872">
    <property type="term" value="F:metal ion binding"/>
    <property type="evidence" value="ECO:0007669"/>
    <property type="project" value="UniProtKB-KW"/>
</dbReference>
<keyword evidence="2" id="KW-0408">Iron</keyword>
<dbReference type="AlphaFoldDB" id="A0A5K7YIW8"/>
<evidence type="ECO:0000313" key="6">
    <source>
        <dbReference type="Proteomes" id="UP000427906"/>
    </source>
</evidence>
<dbReference type="PROSITE" id="PS00198">
    <property type="entry name" value="4FE4S_FER_1"/>
    <property type="match status" value="1"/>
</dbReference>
<keyword evidence="6" id="KW-1185">Reference proteome</keyword>
<dbReference type="Pfam" id="PF13183">
    <property type="entry name" value="Fer4_8"/>
    <property type="match status" value="1"/>
</dbReference>
<protein>
    <recommendedName>
        <fullName evidence="4">4Fe-4S ferredoxin-type domain-containing protein</fullName>
    </recommendedName>
</protein>
<dbReference type="PANTHER" id="PTHR32479:SF17">
    <property type="entry name" value="GLYCOLATE OXIDASE IRON-SULFUR SUBUNIT"/>
    <property type="match status" value="1"/>
</dbReference>
<dbReference type="EMBL" id="AP021874">
    <property type="protein sequence ID" value="BBO68473.1"/>
    <property type="molecule type" value="Genomic_DNA"/>
</dbReference>
<dbReference type="InterPro" id="IPR009051">
    <property type="entry name" value="Helical_ferredxn"/>
</dbReference>
<name>A0A5K7YIW8_9BACT</name>
<proteinExistence type="predicted"/>
<dbReference type="GO" id="GO:0051536">
    <property type="term" value="F:iron-sulfur cluster binding"/>
    <property type="evidence" value="ECO:0007669"/>
    <property type="project" value="UniProtKB-KW"/>
</dbReference>
<feature type="domain" description="4Fe-4S ferredoxin-type" evidence="4">
    <location>
        <begin position="8"/>
        <end position="39"/>
    </location>
</feature>
<evidence type="ECO:0000259" key="4">
    <source>
        <dbReference type="PROSITE" id="PS51379"/>
    </source>
</evidence>
<evidence type="ECO:0000313" key="5">
    <source>
        <dbReference type="EMBL" id="BBO68473.1"/>
    </source>
</evidence>
<accession>A0A5K7YIW8</accession>
<dbReference type="InterPro" id="IPR017896">
    <property type="entry name" value="4Fe4S_Fe-S-bd"/>
</dbReference>
<evidence type="ECO:0000256" key="1">
    <source>
        <dbReference type="ARBA" id="ARBA00022723"/>
    </source>
</evidence>
<reference evidence="5 6" key="1">
    <citation type="submission" date="2019-11" db="EMBL/GenBank/DDBJ databases">
        <title>Comparative genomics of hydrocarbon-degrading Desulfosarcina strains.</title>
        <authorList>
            <person name="Watanabe M."/>
            <person name="Kojima H."/>
            <person name="Fukui M."/>
        </authorList>
    </citation>
    <scope>NUCLEOTIDE SEQUENCE [LARGE SCALE GENOMIC DNA]</scope>
    <source>
        <strain evidence="5 6">PL12</strain>
    </source>
</reference>
<evidence type="ECO:0000256" key="2">
    <source>
        <dbReference type="ARBA" id="ARBA00023004"/>
    </source>
</evidence>
<dbReference type="RefSeq" id="WP_167527735.1">
    <property type="nucleotide sequence ID" value="NZ_AP021874.1"/>
</dbReference>
<organism evidence="5 6">
    <name type="scientific">Desulfosarcina alkanivorans</name>
    <dbReference type="NCBI Taxonomy" id="571177"/>
    <lineage>
        <taxon>Bacteria</taxon>
        <taxon>Pseudomonadati</taxon>
        <taxon>Thermodesulfobacteriota</taxon>
        <taxon>Desulfobacteria</taxon>
        <taxon>Desulfobacterales</taxon>
        <taxon>Desulfosarcinaceae</taxon>
        <taxon>Desulfosarcina</taxon>
    </lineage>
</organism>